<comment type="caution">
    <text evidence="1">The sequence shown here is derived from an EMBL/GenBank/DDBJ whole genome shotgun (WGS) entry which is preliminary data.</text>
</comment>
<organism evidence="1 2">
    <name type="scientific">Geobacillus proteiniphilus</name>
    <dbReference type="NCBI Taxonomy" id="860353"/>
    <lineage>
        <taxon>Bacteria</taxon>
        <taxon>Bacillati</taxon>
        <taxon>Bacillota</taxon>
        <taxon>Bacilli</taxon>
        <taxon>Bacillales</taxon>
        <taxon>Anoxybacillaceae</taxon>
        <taxon>Geobacillus</taxon>
    </lineage>
</organism>
<dbReference type="Proteomes" id="UP000186030">
    <property type="component" value="Unassembled WGS sequence"/>
</dbReference>
<reference evidence="1 2" key="1">
    <citation type="submission" date="2016-11" db="EMBL/GenBank/DDBJ databases">
        <authorList>
            <person name="Kadnikov V."/>
            <person name="Nazina T."/>
        </authorList>
    </citation>
    <scope>NUCLEOTIDE SEQUENCE [LARGE SCALE GENOMIC DNA]</scope>
    <source>
        <strain evidence="1 2">1017</strain>
    </source>
</reference>
<gene>
    <name evidence="1" type="ORF">BRO54_3808</name>
</gene>
<evidence type="ECO:0000313" key="1">
    <source>
        <dbReference type="EMBL" id="OKO87716.1"/>
    </source>
</evidence>
<protein>
    <submittedName>
        <fullName evidence="1">Uncharacterized protein</fullName>
    </submittedName>
</protein>
<accession>A0A1Q5SII1</accession>
<reference evidence="2" key="2">
    <citation type="submission" date="2017-01" db="EMBL/GenBank/DDBJ databases">
        <title>Genome sequencing and annotation of Geobacillus sp. 1017, a Hydrocarbon-Oxidizing Thermophilic Bacterium Isolated from a Heavy Oil Reservoir (China).</title>
        <authorList>
            <person name="Kadnikov V.V."/>
            <person name="Mardanov A.V."/>
            <person name="Poltaraus A.B."/>
            <person name="Sokolova D.S."/>
            <person name="Semenova E.M."/>
            <person name="Ravin N.V."/>
            <person name="Tourova T.P."/>
            <person name="Nazina T.N."/>
        </authorList>
    </citation>
    <scope>NUCLEOTIDE SEQUENCE [LARGE SCALE GENOMIC DNA]</scope>
    <source>
        <strain evidence="2">1017</strain>
    </source>
</reference>
<dbReference type="EMBL" id="MQMG01000093">
    <property type="protein sequence ID" value="OKO87716.1"/>
    <property type="molecule type" value="Genomic_DNA"/>
</dbReference>
<dbReference type="AlphaFoldDB" id="A0A1Q5SII1"/>
<evidence type="ECO:0000313" key="2">
    <source>
        <dbReference type="Proteomes" id="UP000186030"/>
    </source>
</evidence>
<sequence>MILCEYFSYFLYIMQRLQNMRCNNLIEQLKQTRIISS</sequence>
<name>A0A1Q5SII1_9BACL</name>
<proteinExistence type="predicted"/>